<dbReference type="AlphaFoldDB" id="A0A1I4XC87"/>
<keyword evidence="2" id="KW-1185">Reference proteome</keyword>
<sequence>MAALVMMANMSKVDGIGNVGQLIDFPQKTSKVKKVVETRFITLEVSDIDRFKAHYPLYHKAAGWWQTHFCKRHYLLSAKPSR</sequence>
<gene>
    <name evidence="1" type="ORF">SAMN05216516_10451</name>
</gene>
<name>A0A1I4XC87_9GAMM</name>
<proteinExistence type="predicted"/>
<dbReference type="EMBL" id="FOVC01000004">
    <property type="protein sequence ID" value="SFN23524.1"/>
    <property type="molecule type" value="Genomic_DNA"/>
</dbReference>
<evidence type="ECO:0000313" key="1">
    <source>
        <dbReference type="EMBL" id="SFN23524.1"/>
    </source>
</evidence>
<evidence type="ECO:0000313" key="2">
    <source>
        <dbReference type="Proteomes" id="UP000242222"/>
    </source>
</evidence>
<dbReference type="Proteomes" id="UP000242222">
    <property type="component" value="Unassembled WGS sequence"/>
</dbReference>
<organism evidence="1 2">
    <name type="scientific">Izhakiella capsodis</name>
    <dbReference type="NCBI Taxonomy" id="1367852"/>
    <lineage>
        <taxon>Bacteria</taxon>
        <taxon>Pseudomonadati</taxon>
        <taxon>Pseudomonadota</taxon>
        <taxon>Gammaproteobacteria</taxon>
        <taxon>Enterobacterales</taxon>
        <taxon>Erwiniaceae</taxon>
        <taxon>Izhakiella</taxon>
    </lineage>
</organism>
<accession>A0A1I4XC87</accession>
<reference evidence="2" key="1">
    <citation type="submission" date="2016-10" db="EMBL/GenBank/DDBJ databases">
        <authorList>
            <person name="Varghese N."/>
            <person name="Submissions S."/>
        </authorList>
    </citation>
    <scope>NUCLEOTIDE SEQUENCE [LARGE SCALE GENOMIC DNA]</scope>
    <source>
        <strain evidence="2">N6PO6</strain>
    </source>
</reference>
<protein>
    <submittedName>
        <fullName evidence="1">Uncharacterized protein</fullName>
    </submittedName>
</protein>